<feature type="compositionally biased region" description="Basic and acidic residues" evidence="11">
    <location>
        <begin position="350"/>
        <end position="363"/>
    </location>
</feature>
<feature type="compositionally biased region" description="Basic and acidic residues" evidence="11">
    <location>
        <begin position="327"/>
        <end position="342"/>
    </location>
</feature>
<organism evidence="12">
    <name type="scientific">Ursus maritimus</name>
    <name type="common">Polar bear</name>
    <name type="synonym">Thalarctos maritimus</name>
    <dbReference type="NCBI Taxonomy" id="29073"/>
    <lineage>
        <taxon>Eukaryota</taxon>
        <taxon>Metazoa</taxon>
        <taxon>Chordata</taxon>
        <taxon>Craniata</taxon>
        <taxon>Vertebrata</taxon>
        <taxon>Euteleostomi</taxon>
        <taxon>Mammalia</taxon>
        <taxon>Eutheria</taxon>
        <taxon>Laurasiatheria</taxon>
        <taxon>Carnivora</taxon>
        <taxon>Caniformia</taxon>
        <taxon>Ursidae</taxon>
        <taxon>Ursus</taxon>
    </lineage>
</organism>
<feature type="compositionally biased region" description="Basic and acidic residues" evidence="11">
    <location>
        <begin position="60"/>
        <end position="82"/>
    </location>
</feature>
<keyword evidence="4 10" id="KW-0433">Leucine-rich repeat</keyword>
<dbReference type="InterPro" id="IPR050576">
    <property type="entry name" value="Cilia_flagella_integrity"/>
</dbReference>
<feature type="region of interest" description="Disordered" evidence="11">
    <location>
        <begin position="327"/>
        <end position="363"/>
    </location>
</feature>
<evidence type="ECO:0000256" key="10">
    <source>
        <dbReference type="RuleBase" id="RU364076"/>
    </source>
</evidence>
<dbReference type="GeneTree" id="ENSGT00940000158494"/>
<dbReference type="PROSITE" id="PS51450">
    <property type="entry name" value="LRR"/>
    <property type="match status" value="5"/>
</dbReference>
<sequence length="594" mass="67009">MLSKSTHTKSRHLLIKLKLGKLFMHLLISVEQISSFTEINDPKEICVGPSDTSLPSEQKQSGDSRLDSRSAHQRDDKEDRGPRMTKSFLQKLCKQHKLYITPALNDTLYLHFKGFDRIENLEEYTGLRCLWLECNGIQKIENLEAQTELRCLFLQVNLLHKIENLEPLQKLDALNLSNNYIKTIESLSCLPVLNTLQMAHNHLETVEDIQHLKECLKLCVLDLSHNKLSDPEILGVLESMPDLRVLNLMGNPVIKHIANYRKTVTVRLKHLTYLDDRPVFPKDRACAEAWARGGLAAEKEERQQWESRERKKIEDSIEALAMIKRRAEERRRQKASRQEGTKNVDGSVSGKEEPREEGERRQKMEQFVSESFEARDELFPEKSGLVAVSRETEGQEPAGLCLEEALKPATPGAACEGKELRAARMHPRGPASEPRTCGVFPMMCLPKVTAISSLSDDSDPEPDYYSFPVPADTPDALSNIFAIPRDTSRKADTPFTNIFKAAAERDSETPNRDTKSPRPLIQELHSKEASGQPPMPPTCQWDATPPPSSEDGHSDLLPASPPGNVTDENEARSEMELAEPKVGEDREDIEFGLD</sequence>
<evidence type="ECO:0000313" key="12">
    <source>
        <dbReference type="Ensembl" id="ENSUMAP00000021568"/>
    </source>
</evidence>
<feature type="compositionally biased region" description="Basic and acidic residues" evidence="11">
    <location>
        <begin position="569"/>
        <end position="584"/>
    </location>
</feature>
<keyword evidence="3" id="KW-0597">Phosphoprotein</keyword>
<evidence type="ECO:0000256" key="4">
    <source>
        <dbReference type="ARBA" id="ARBA00022614"/>
    </source>
</evidence>
<feature type="region of interest" description="Disordered" evidence="11">
    <location>
        <begin position="501"/>
        <end position="594"/>
    </location>
</feature>
<dbReference type="GO" id="GO:0070840">
    <property type="term" value="F:dynein complex binding"/>
    <property type="evidence" value="ECO:0007669"/>
    <property type="project" value="UniProtKB-UniRule"/>
</dbReference>
<dbReference type="PANTHER" id="PTHR45973">
    <property type="entry name" value="PROTEIN PHOSPHATASE 1 REGULATORY SUBUNIT SDS22-RELATED"/>
    <property type="match status" value="1"/>
</dbReference>
<comment type="similarity">
    <text evidence="2 10">Belongs to the DNAAF1 family.</text>
</comment>
<dbReference type="Gene3D" id="3.80.10.10">
    <property type="entry name" value="Ribonuclease Inhibitor"/>
    <property type="match status" value="2"/>
</dbReference>
<dbReference type="FunFam" id="3.80.10.10:FF:000394">
    <property type="entry name" value="Dynein assembly factor 1, axonemal"/>
    <property type="match status" value="1"/>
</dbReference>
<keyword evidence="5 10" id="KW-0677">Repeat</keyword>
<dbReference type="Ensembl" id="ENSUMAT00000025550.1">
    <property type="protein sequence ID" value="ENSUMAP00000021568.1"/>
    <property type="gene ID" value="ENSUMAG00000015742.1"/>
</dbReference>
<keyword evidence="7 10" id="KW-0966">Cell projection</keyword>
<dbReference type="GO" id="GO:0035082">
    <property type="term" value="P:axoneme assembly"/>
    <property type="evidence" value="ECO:0007669"/>
    <property type="project" value="TreeGrafter"/>
</dbReference>
<feature type="compositionally biased region" description="Acidic residues" evidence="11">
    <location>
        <begin position="585"/>
        <end position="594"/>
    </location>
</feature>
<evidence type="ECO:0000256" key="2">
    <source>
        <dbReference type="ARBA" id="ARBA00006453"/>
    </source>
</evidence>
<comment type="function">
    <text evidence="9 10">Cilium-specific protein required for the stability of the ciliary architecture. Plays a role in cytoplasmic preassembly of dynein arms. Involved in regulation of microtubule-based cilia and actin-based brush border microvilli.</text>
</comment>
<dbReference type="Pfam" id="PF14580">
    <property type="entry name" value="LRR_9"/>
    <property type="match status" value="1"/>
</dbReference>
<dbReference type="InterPro" id="IPR001611">
    <property type="entry name" value="Leu-rich_rpt"/>
</dbReference>
<evidence type="ECO:0000256" key="7">
    <source>
        <dbReference type="ARBA" id="ARBA00023273"/>
    </source>
</evidence>
<protein>
    <recommendedName>
        <fullName evidence="8 10">Dynein axonemal assembly factor 1</fullName>
    </recommendedName>
</protein>
<dbReference type="OMA" id="SWRVETE"/>
<dbReference type="InterPro" id="IPR032675">
    <property type="entry name" value="LRR_dom_sf"/>
</dbReference>
<feature type="compositionally biased region" description="Polar residues" evidence="11">
    <location>
        <begin position="50"/>
        <end position="59"/>
    </location>
</feature>
<evidence type="ECO:0000256" key="6">
    <source>
        <dbReference type="ARBA" id="ARBA00023069"/>
    </source>
</evidence>
<evidence type="ECO:0000256" key="8">
    <source>
        <dbReference type="ARBA" id="ARBA00024429"/>
    </source>
</evidence>
<dbReference type="AlphaFoldDB" id="A0A452UKU5"/>
<evidence type="ECO:0000256" key="1">
    <source>
        <dbReference type="ARBA" id="ARBA00004138"/>
    </source>
</evidence>
<feature type="compositionally biased region" description="Basic and acidic residues" evidence="11">
    <location>
        <begin position="502"/>
        <end position="516"/>
    </location>
</feature>
<evidence type="ECO:0000256" key="3">
    <source>
        <dbReference type="ARBA" id="ARBA00022553"/>
    </source>
</evidence>
<evidence type="ECO:0000256" key="9">
    <source>
        <dbReference type="ARBA" id="ARBA00046066"/>
    </source>
</evidence>
<evidence type="ECO:0000256" key="11">
    <source>
        <dbReference type="SAM" id="MobiDB-lite"/>
    </source>
</evidence>
<comment type="subcellular location">
    <subcellularLocation>
        <location evidence="1 10">Cell projection</location>
        <location evidence="1 10">Cilium</location>
    </subcellularLocation>
</comment>
<dbReference type="PANTHER" id="PTHR45973:SF19">
    <property type="entry name" value="DYNEIN AXONEMAL ASSEMBLY FACTOR 1"/>
    <property type="match status" value="1"/>
</dbReference>
<accession>A0A452UKU5</accession>
<proteinExistence type="inferred from homology"/>
<name>A0A452UKU5_URSMA</name>
<dbReference type="SUPFAM" id="SSF52075">
    <property type="entry name" value="Outer arm dynein light chain 1"/>
    <property type="match status" value="1"/>
</dbReference>
<dbReference type="GO" id="GO:0005930">
    <property type="term" value="C:axoneme"/>
    <property type="evidence" value="ECO:0007669"/>
    <property type="project" value="TreeGrafter"/>
</dbReference>
<gene>
    <name evidence="12" type="primary">DNAAF1</name>
</gene>
<keyword evidence="6 10" id="KW-0969">Cilium</keyword>
<evidence type="ECO:0000256" key="5">
    <source>
        <dbReference type="ARBA" id="ARBA00022737"/>
    </source>
</evidence>
<dbReference type="FunFam" id="3.80.10.10:FF:000349">
    <property type="entry name" value="Dynein assembly factor 1, axonemal"/>
    <property type="match status" value="1"/>
</dbReference>
<reference evidence="12" key="1">
    <citation type="submission" date="2019-03" db="UniProtKB">
        <authorList>
            <consortium name="Ensembl"/>
        </authorList>
    </citation>
    <scope>IDENTIFICATION</scope>
</reference>
<dbReference type="SMART" id="SM00365">
    <property type="entry name" value="LRR_SD22"/>
    <property type="match status" value="3"/>
</dbReference>
<feature type="region of interest" description="Disordered" evidence="11">
    <location>
        <begin position="47"/>
        <end position="82"/>
    </location>
</feature>